<dbReference type="GO" id="GO:0009966">
    <property type="term" value="P:regulation of signal transduction"/>
    <property type="evidence" value="ECO:0007669"/>
    <property type="project" value="InterPro"/>
</dbReference>
<dbReference type="HOGENOM" id="CLU_041824_2_0_1"/>
<dbReference type="Pfam" id="PF04177">
    <property type="entry name" value="TAP42"/>
    <property type="match status" value="1"/>
</dbReference>
<dbReference type="Gene3D" id="1.25.40.540">
    <property type="entry name" value="TAP42-like family"/>
    <property type="match status" value="1"/>
</dbReference>
<gene>
    <name evidence="2" type="ORF">M422DRAFT_215612</name>
</gene>
<evidence type="ECO:0000313" key="2">
    <source>
        <dbReference type="EMBL" id="KIJ27839.1"/>
    </source>
</evidence>
<evidence type="ECO:0000313" key="3">
    <source>
        <dbReference type="Proteomes" id="UP000054279"/>
    </source>
</evidence>
<accession>A0A0C9U1E8</accession>
<protein>
    <recommendedName>
        <fullName evidence="4">TAP42-like protein</fullName>
    </recommendedName>
</protein>
<reference evidence="2 3" key="1">
    <citation type="submission" date="2014-06" db="EMBL/GenBank/DDBJ databases">
        <title>Evolutionary Origins and Diversification of the Mycorrhizal Mutualists.</title>
        <authorList>
            <consortium name="DOE Joint Genome Institute"/>
            <consortium name="Mycorrhizal Genomics Consortium"/>
            <person name="Kohler A."/>
            <person name="Kuo A."/>
            <person name="Nagy L.G."/>
            <person name="Floudas D."/>
            <person name="Copeland A."/>
            <person name="Barry K.W."/>
            <person name="Cichocki N."/>
            <person name="Veneault-Fourrey C."/>
            <person name="LaButti K."/>
            <person name="Lindquist E.A."/>
            <person name="Lipzen A."/>
            <person name="Lundell T."/>
            <person name="Morin E."/>
            <person name="Murat C."/>
            <person name="Riley R."/>
            <person name="Ohm R."/>
            <person name="Sun H."/>
            <person name="Tunlid A."/>
            <person name="Henrissat B."/>
            <person name="Grigoriev I.V."/>
            <person name="Hibbett D.S."/>
            <person name="Martin F."/>
        </authorList>
    </citation>
    <scope>NUCLEOTIDE SEQUENCE [LARGE SCALE GENOMIC DNA]</scope>
    <source>
        <strain evidence="2 3">SS14</strain>
    </source>
</reference>
<dbReference type="OrthoDB" id="10261753at2759"/>
<dbReference type="InterPro" id="IPR038511">
    <property type="entry name" value="TAP42/TAP46-like_sf"/>
</dbReference>
<proteinExistence type="predicted"/>
<dbReference type="GO" id="GO:0035303">
    <property type="term" value="P:regulation of dephosphorylation"/>
    <property type="evidence" value="ECO:0007669"/>
    <property type="project" value="TreeGrafter"/>
</dbReference>
<dbReference type="PANTHER" id="PTHR10933:SF9">
    <property type="entry name" value="IMMUNOGLOBULIN-BINDING PROTEIN 1"/>
    <property type="match status" value="1"/>
</dbReference>
<name>A0A0C9U1E8_SPHS4</name>
<sequence length="386" mass="43627">MASESNISLRGLFINALQDASRTFKMSTIEDETQELIVSSLANLKKVAQGVELAGVFSPNETLEDLSTAHLPFLLVDYVLAEMEGRMRAVDGPERMKSLTNSQRHLHAFLRRLRQYDVVPEEEKKAFSKKASEVRDPTARRELKIKQYKTEKEIRSRLEAIGERRGQTGDPNGFNDDLELVASMLLATSADEQQRDDEDDETLRETYLLALRLMWVQAQTLLESMDLELELLRNAPPPAPQRPESEQDTDNTWRLDPSIPRGGPDGKGPLMDSSGRILRPFTILPGVASSERARFQGEVFRPDHRLPSMSIDEYLEEENRRGNIITGGGPDSLNKPTTSEQLQLDSEMDGMLQGELKEEEKRQKDETWAQYTDLHPKGEGNTMNTG</sequence>
<feature type="region of interest" description="Disordered" evidence="1">
    <location>
        <begin position="234"/>
        <end position="269"/>
    </location>
</feature>
<dbReference type="EMBL" id="KN837322">
    <property type="protein sequence ID" value="KIJ27839.1"/>
    <property type="molecule type" value="Genomic_DNA"/>
</dbReference>
<organism evidence="2 3">
    <name type="scientific">Sphaerobolus stellatus (strain SS14)</name>
    <dbReference type="NCBI Taxonomy" id="990650"/>
    <lineage>
        <taxon>Eukaryota</taxon>
        <taxon>Fungi</taxon>
        <taxon>Dikarya</taxon>
        <taxon>Basidiomycota</taxon>
        <taxon>Agaricomycotina</taxon>
        <taxon>Agaricomycetes</taxon>
        <taxon>Phallomycetidae</taxon>
        <taxon>Geastrales</taxon>
        <taxon>Sphaerobolaceae</taxon>
        <taxon>Sphaerobolus</taxon>
    </lineage>
</organism>
<feature type="compositionally biased region" description="Basic and acidic residues" evidence="1">
    <location>
        <begin position="355"/>
        <end position="367"/>
    </location>
</feature>
<feature type="region of interest" description="Disordered" evidence="1">
    <location>
        <begin position="355"/>
        <end position="386"/>
    </location>
</feature>
<dbReference type="InterPro" id="IPR007304">
    <property type="entry name" value="TAP46-like"/>
</dbReference>
<dbReference type="Proteomes" id="UP000054279">
    <property type="component" value="Unassembled WGS sequence"/>
</dbReference>
<dbReference type="GO" id="GO:0051721">
    <property type="term" value="F:protein phosphatase 2A binding"/>
    <property type="evidence" value="ECO:0007669"/>
    <property type="project" value="TreeGrafter"/>
</dbReference>
<evidence type="ECO:0000256" key="1">
    <source>
        <dbReference type="SAM" id="MobiDB-lite"/>
    </source>
</evidence>
<keyword evidence="3" id="KW-1185">Reference proteome</keyword>
<evidence type="ECO:0008006" key="4">
    <source>
        <dbReference type="Google" id="ProtNLM"/>
    </source>
</evidence>
<feature type="region of interest" description="Disordered" evidence="1">
    <location>
        <begin position="322"/>
        <end position="342"/>
    </location>
</feature>
<dbReference type="PANTHER" id="PTHR10933">
    <property type="entry name" value="IMMUNOGLOBULIN-BINDING PROTEIN 1"/>
    <property type="match status" value="1"/>
</dbReference>
<dbReference type="AlphaFoldDB" id="A0A0C9U1E8"/>
<dbReference type="GO" id="GO:0005829">
    <property type="term" value="C:cytosol"/>
    <property type="evidence" value="ECO:0007669"/>
    <property type="project" value="TreeGrafter"/>
</dbReference>